<name>A0A183FCB0_HELPZ</name>
<dbReference type="WBParaSite" id="HPBE_0000380201-mRNA-1">
    <property type="protein sequence ID" value="HPBE_0000380201-mRNA-1"/>
    <property type="gene ID" value="HPBE_0000380201"/>
</dbReference>
<proteinExistence type="predicted"/>
<protein>
    <submittedName>
        <fullName evidence="4">Anaphase-promoting complex subunit 13</fullName>
    </submittedName>
</protein>
<evidence type="ECO:0000313" key="4">
    <source>
        <dbReference type="WBParaSite" id="HPBE_0000380201-mRNA-1"/>
    </source>
</evidence>
<reference evidence="4" key="2">
    <citation type="submission" date="2019-09" db="UniProtKB">
        <authorList>
            <consortium name="WormBaseParasite"/>
        </authorList>
    </citation>
    <scope>IDENTIFICATION</scope>
</reference>
<evidence type="ECO:0000256" key="1">
    <source>
        <dbReference type="SAM" id="MobiDB-lite"/>
    </source>
</evidence>
<feature type="region of interest" description="Disordered" evidence="1">
    <location>
        <begin position="50"/>
        <end position="75"/>
    </location>
</feature>
<dbReference type="Proteomes" id="UP000050761">
    <property type="component" value="Unassembled WGS sequence"/>
</dbReference>
<organism evidence="3 4">
    <name type="scientific">Heligmosomoides polygyrus</name>
    <name type="common">Parasitic roundworm</name>
    <dbReference type="NCBI Taxonomy" id="6339"/>
    <lineage>
        <taxon>Eukaryota</taxon>
        <taxon>Metazoa</taxon>
        <taxon>Ecdysozoa</taxon>
        <taxon>Nematoda</taxon>
        <taxon>Chromadorea</taxon>
        <taxon>Rhabditida</taxon>
        <taxon>Rhabditina</taxon>
        <taxon>Rhabditomorpha</taxon>
        <taxon>Strongyloidea</taxon>
        <taxon>Heligmosomidae</taxon>
        <taxon>Heligmosomoides</taxon>
    </lineage>
</organism>
<dbReference type="AlphaFoldDB" id="A0A183FCB0"/>
<accession>A0A183FCB0</accession>
<keyword evidence="3" id="KW-1185">Reference proteome</keyword>
<dbReference type="OrthoDB" id="5885313at2759"/>
<sequence length="75" mass="8256">MDSTTHMEANAQEEQFRSAFRLLNTGDLDMEAPLPPVTFDAVRAANDRRLHGPAATTGALGEQGQRPKRYVSNID</sequence>
<accession>A0A3P7V8S4</accession>
<reference evidence="2 3" key="1">
    <citation type="submission" date="2018-11" db="EMBL/GenBank/DDBJ databases">
        <authorList>
            <consortium name="Pathogen Informatics"/>
        </authorList>
    </citation>
    <scope>NUCLEOTIDE SEQUENCE [LARGE SCALE GENOMIC DNA]</scope>
</reference>
<dbReference type="EMBL" id="UZAH01015472">
    <property type="protein sequence ID" value="VDO43961.1"/>
    <property type="molecule type" value="Genomic_DNA"/>
</dbReference>
<evidence type="ECO:0000313" key="2">
    <source>
        <dbReference type="EMBL" id="VDO43961.1"/>
    </source>
</evidence>
<gene>
    <name evidence="2" type="ORF">HPBE_LOCUS3803</name>
</gene>
<evidence type="ECO:0000313" key="3">
    <source>
        <dbReference type="Proteomes" id="UP000050761"/>
    </source>
</evidence>